<keyword evidence="4" id="KW-1133">Transmembrane helix</keyword>
<dbReference type="CDD" id="cd02525">
    <property type="entry name" value="Succinoglycan_BP_ExoA"/>
    <property type="match status" value="1"/>
</dbReference>
<keyword evidence="3 6" id="KW-0808">Transferase</keyword>
<dbReference type="InterPro" id="IPR029044">
    <property type="entry name" value="Nucleotide-diphossugar_trans"/>
</dbReference>
<dbReference type="PANTHER" id="PTHR43630">
    <property type="entry name" value="POLY-BETA-1,6-N-ACETYL-D-GLUCOSAMINE SYNTHASE"/>
    <property type="match status" value="1"/>
</dbReference>
<dbReference type="InterPro" id="IPR001173">
    <property type="entry name" value="Glyco_trans_2-like"/>
</dbReference>
<dbReference type="EMBL" id="JBBMER010000007">
    <property type="protein sequence ID" value="MEQ2380316.1"/>
    <property type="molecule type" value="Genomic_DNA"/>
</dbReference>
<evidence type="ECO:0000259" key="5">
    <source>
        <dbReference type="Pfam" id="PF00535"/>
    </source>
</evidence>
<feature type="transmembrane region" description="Helical" evidence="4">
    <location>
        <begin position="248"/>
        <end position="273"/>
    </location>
</feature>
<keyword evidence="4" id="KW-0472">Membrane</keyword>
<feature type="domain" description="Glycosyltransferase 2-like" evidence="5">
    <location>
        <begin position="9"/>
        <end position="179"/>
    </location>
</feature>
<dbReference type="Pfam" id="PF00535">
    <property type="entry name" value="Glycos_transf_2"/>
    <property type="match status" value="1"/>
</dbReference>
<comment type="caution">
    <text evidence="6">The sequence shown here is derived from an EMBL/GenBank/DDBJ whole genome shotgun (WGS) entry which is preliminary data.</text>
</comment>
<keyword evidence="2 6" id="KW-0328">Glycosyltransferase</keyword>
<dbReference type="GO" id="GO:0016757">
    <property type="term" value="F:glycosyltransferase activity"/>
    <property type="evidence" value="ECO:0007669"/>
    <property type="project" value="UniProtKB-KW"/>
</dbReference>
<evidence type="ECO:0000256" key="4">
    <source>
        <dbReference type="SAM" id="Phobius"/>
    </source>
</evidence>
<gene>
    <name evidence="6" type="ORF">WMO14_10535</name>
</gene>
<comment type="similarity">
    <text evidence="1">Belongs to the glycosyltransferase 2 family.</text>
</comment>
<evidence type="ECO:0000313" key="7">
    <source>
        <dbReference type="Proteomes" id="UP001442364"/>
    </source>
</evidence>
<reference evidence="6 7" key="1">
    <citation type="submission" date="2024-03" db="EMBL/GenBank/DDBJ databases">
        <title>Human intestinal bacterial collection.</title>
        <authorList>
            <person name="Pauvert C."/>
            <person name="Hitch T.C.A."/>
            <person name="Clavel T."/>
        </authorList>
    </citation>
    <scope>NUCLEOTIDE SEQUENCE [LARGE SCALE GENOMIC DNA]</scope>
    <source>
        <strain evidence="6 7">CLA-AA-H255</strain>
    </source>
</reference>
<evidence type="ECO:0000256" key="1">
    <source>
        <dbReference type="ARBA" id="ARBA00006739"/>
    </source>
</evidence>
<dbReference type="RefSeq" id="WP_022502366.1">
    <property type="nucleotide sequence ID" value="NZ_DAWCMB010000239.1"/>
</dbReference>
<keyword evidence="4" id="KW-0812">Transmembrane</keyword>
<protein>
    <submittedName>
        <fullName evidence="6">Glycosyltransferase family 2 protein</fullName>
        <ecNumber evidence="6">2.4.-.-</ecNumber>
    </submittedName>
</protein>
<accession>A0ABV1C0V3</accession>
<name>A0ABV1C0V3_9FIRM</name>
<feature type="transmembrane region" description="Helical" evidence="4">
    <location>
        <begin position="294"/>
        <end position="315"/>
    </location>
</feature>
<keyword evidence="7" id="KW-1185">Reference proteome</keyword>
<evidence type="ECO:0000313" key="6">
    <source>
        <dbReference type="EMBL" id="MEQ2380316.1"/>
    </source>
</evidence>
<dbReference type="PANTHER" id="PTHR43630:SF1">
    <property type="entry name" value="POLY-BETA-1,6-N-ACETYL-D-GLUCOSAMINE SYNTHASE"/>
    <property type="match status" value="1"/>
</dbReference>
<evidence type="ECO:0000256" key="3">
    <source>
        <dbReference type="ARBA" id="ARBA00022679"/>
    </source>
</evidence>
<feature type="transmembrane region" description="Helical" evidence="4">
    <location>
        <begin position="327"/>
        <end position="352"/>
    </location>
</feature>
<evidence type="ECO:0000256" key="2">
    <source>
        <dbReference type="ARBA" id="ARBA00022676"/>
    </source>
</evidence>
<organism evidence="6 7">
    <name type="scientific">[Lactobacillus] rogosae</name>
    <dbReference type="NCBI Taxonomy" id="706562"/>
    <lineage>
        <taxon>Bacteria</taxon>
        <taxon>Bacillati</taxon>
        <taxon>Bacillota</taxon>
        <taxon>Clostridia</taxon>
        <taxon>Lachnospirales</taxon>
        <taxon>Lachnospiraceae</taxon>
        <taxon>Lachnospira</taxon>
    </lineage>
</organism>
<sequence>MSDMLITMCVIAYNEEQNINGILECIKNQDYDHNNMEVVLVDGASTDNTRALMCEFALDNKDEFRRVVVLDNPKKTLPSGWNVALREYKGDAIIKVDAHAVIPEDFVSKNVRVLETGEYICGGQRPNIIDKPTPFKETLLLAESSMFGSSIASYRNNPGKTYVKSLFHAAYRREVFEKVGFFNEELVRTEDNEIHYRMRKAGYKLCFDPDIISYQYTRSSLKAMLKQKYANGYWIGKTSKVCPKCLSIYHFVPFAFVSAIIASGSVIGATGLAECIKKRHNHTLGKGISALRKVTVVLTTVMWVLYALMASGMAAVSAFKAEDKRNITNACLPVLFLLLHLSYGIGTIAGLMDKSKRG</sequence>
<proteinExistence type="inferred from homology"/>
<dbReference type="EC" id="2.4.-.-" evidence="6"/>
<dbReference type="Gene3D" id="3.90.550.10">
    <property type="entry name" value="Spore Coat Polysaccharide Biosynthesis Protein SpsA, Chain A"/>
    <property type="match status" value="1"/>
</dbReference>
<dbReference type="SUPFAM" id="SSF53448">
    <property type="entry name" value="Nucleotide-diphospho-sugar transferases"/>
    <property type="match status" value="1"/>
</dbReference>
<dbReference type="Proteomes" id="UP001442364">
    <property type="component" value="Unassembled WGS sequence"/>
</dbReference>